<organism evidence="2">
    <name type="scientific">Paenibacillus ihbetae</name>
    <dbReference type="NCBI Taxonomy" id="1870820"/>
    <lineage>
        <taxon>Bacteria</taxon>
        <taxon>Bacillati</taxon>
        <taxon>Bacillota</taxon>
        <taxon>Bacilli</taxon>
        <taxon>Bacillales</taxon>
        <taxon>Paenibacillaceae</taxon>
        <taxon>Paenibacillus</taxon>
    </lineage>
</organism>
<feature type="domain" description="ThuA-like" evidence="1">
    <location>
        <begin position="26"/>
        <end position="206"/>
    </location>
</feature>
<evidence type="ECO:0000313" key="2">
    <source>
        <dbReference type="EMBL" id="ANY76205.1"/>
    </source>
</evidence>
<protein>
    <recommendedName>
        <fullName evidence="1">ThuA-like domain-containing protein</fullName>
    </recommendedName>
</protein>
<proteinExistence type="predicted"/>
<dbReference type="RefSeq" id="WP_099480188.1">
    <property type="nucleotide sequence ID" value="NZ_CP016809.1"/>
</dbReference>
<dbReference type="Gene3D" id="3.40.50.880">
    <property type="match status" value="1"/>
</dbReference>
<dbReference type="Pfam" id="PF06283">
    <property type="entry name" value="ThuA"/>
    <property type="match status" value="1"/>
</dbReference>
<gene>
    <name evidence="2" type="ORF">BBD41_28525</name>
</gene>
<dbReference type="EMBL" id="CP016809">
    <property type="protein sequence ID" value="ANY76205.1"/>
    <property type="molecule type" value="Genomic_DNA"/>
</dbReference>
<dbReference type="KEGG" id="pib:BBD41_28525"/>
<dbReference type="SUPFAM" id="SSF52317">
    <property type="entry name" value="Class I glutamine amidotransferase-like"/>
    <property type="match status" value="1"/>
</dbReference>
<dbReference type="InterPro" id="IPR029010">
    <property type="entry name" value="ThuA-like"/>
</dbReference>
<reference evidence="2" key="1">
    <citation type="submission" date="2016-08" db="EMBL/GenBank/DDBJ databases">
        <title>Complete Genome Seqeunce of Paenibacillus sp. nov. IHBB 9852 from high altitute lake of Indian trans-Himalayas.</title>
        <authorList>
            <person name="Kiran S."/>
            <person name="Swarnkar M.K."/>
            <person name="Rana A."/>
            <person name="Tewari R."/>
            <person name="Gulati A."/>
        </authorList>
    </citation>
    <scope>NUCLEOTIDE SEQUENCE [LARGE SCALE GENOMIC DNA]</scope>
    <source>
        <strain evidence="2">IHBB 9852</strain>
    </source>
</reference>
<sequence>MDRKKIMLIGDDHVGAWHPLGPVAKELEKILDGEFRLTVSTNYEDLSSLDTHQFDACISYADSWNRPLTSEQIAGLLKYVAGGGGLLAIHNGISLAGRYELLQVIGAKFVTHPPYQPLHFHRTTLEHPLLQGVENFTLEEEPYRFEFDSYTPRNVFLEYEHEGKRWPSAWEQKYGLGKVVYLHPGHRENVIKADPIKQIIINSVRWITASEEKLTD</sequence>
<name>A0A1B2E8A0_9BACL</name>
<accession>A0A1B2E8A0</accession>
<dbReference type="InterPro" id="IPR029062">
    <property type="entry name" value="Class_I_gatase-like"/>
</dbReference>
<dbReference type="AlphaFoldDB" id="A0A1B2E8A0"/>
<evidence type="ECO:0000259" key="1">
    <source>
        <dbReference type="Pfam" id="PF06283"/>
    </source>
</evidence>